<comment type="caution">
    <text evidence="2">The sequence shown here is derived from an EMBL/GenBank/DDBJ whole genome shotgun (WGS) entry which is preliminary data.</text>
</comment>
<feature type="chain" id="PRO_5046186457" evidence="1">
    <location>
        <begin position="21"/>
        <end position="446"/>
    </location>
</feature>
<sequence length="446" mass="49917">MRKIILSLLLSVYGVFQAGAQEPEWVNKRPTSPDMYIGIGMASLTETDYMKKATQNALLDIVSQIAIKLENNSFLHRVDVDGKSREMFEDKIHGSLVAWIEGQELKDTYQSGQKYYVYYVLDKNVYARKAEERRQQAIKTGMDYLQKGRAAEEAMNLTQAVQLYGKGLEAAEPWVFMDLTTDEGGRSVNVPVELYNAYMNVFSGMAITTNVVQVEGEAFKAVAEPIAGCLSKNGVVVPNVKLKASFVSGSGAVSPAIQTDHTGTAEFYVTNITSKEDVQELRVSIDESFTDALPEAYRRLLQNQTWPAAKVSILLKSAPITAYLYVNDNDLEGCERHISSLLTNNYFTLSEDPDAPQCFVDLSTKMEMGETVTGGIYDLNACYCTLVLKIYNNKNQQMLLNYSVNRVKVLVPISKSAEETISMCVREVMKRVNRELPDRIKKLKIN</sequence>
<keyword evidence="3" id="KW-1185">Reference proteome</keyword>
<keyword evidence="1" id="KW-0732">Signal</keyword>
<keyword evidence="2" id="KW-0449">Lipoprotein</keyword>
<organism evidence="2 3">
    <name type="scientific">Butyricimonas hominis</name>
    <dbReference type="NCBI Taxonomy" id="2763032"/>
    <lineage>
        <taxon>Bacteria</taxon>
        <taxon>Pseudomonadati</taxon>
        <taxon>Bacteroidota</taxon>
        <taxon>Bacteroidia</taxon>
        <taxon>Bacteroidales</taxon>
        <taxon>Odoribacteraceae</taxon>
        <taxon>Butyricimonas</taxon>
    </lineage>
</organism>
<dbReference type="Proteomes" id="UP000646484">
    <property type="component" value="Unassembled WGS sequence"/>
</dbReference>
<dbReference type="RefSeq" id="WP_186975209.1">
    <property type="nucleotide sequence ID" value="NZ_JACOOH010000002.1"/>
</dbReference>
<feature type="signal peptide" evidence="1">
    <location>
        <begin position="1"/>
        <end position="20"/>
    </location>
</feature>
<proteinExistence type="predicted"/>
<gene>
    <name evidence="2" type="ORF">H8S64_04900</name>
</gene>
<dbReference type="EMBL" id="JACOOH010000002">
    <property type="protein sequence ID" value="MBC5620429.1"/>
    <property type="molecule type" value="Genomic_DNA"/>
</dbReference>
<reference evidence="2 3" key="1">
    <citation type="submission" date="2020-08" db="EMBL/GenBank/DDBJ databases">
        <title>Genome public.</title>
        <authorList>
            <person name="Liu C."/>
            <person name="Sun Q."/>
        </authorList>
    </citation>
    <scope>NUCLEOTIDE SEQUENCE [LARGE SCALE GENOMIC DNA]</scope>
    <source>
        <strain evidence="2 3">NSJ-56</strain>
    </source>
</reference>
<accession>A0ABR7CXQ5</accession>
<evidence type="ECO:0000313" key="3">
    <source>
        <dbReference type="Proteomes" id="UP000646484"/>
    </source>
</evidence>
<evidence type="ECO:0000256" key="1">
    <source>
        <dbReference type="SAM" id="SignalP"/>
    </source>
</evidence>
<dbReference type="Gene3D" id="3.10.28.20">
    <property type="entry name" value="Acetamidase/Formamidase-like domains"/>
    <property type="match status" value="1"/>
</dbReference>
<protein>
    <submittedName>
        <fullName evidence="2">LPP20 family lipoprotein</fullName>
    </submittedName>
</protein>
<name>A0ABR7CXQ5_9BACT</name>
<evidence type="ECO:0000313" key="2">
    <source>
        <dbReference type="EMBL" id="MBC5620429.1"/>
    </source>
</evidence>